<dbReference type="Pfam" id="PF00750">
    <property type="entry name" value="tRNA-synt_1d"/>
    <property type="match status" value="1"/>
</dbReference>
<dbReference type="NCBIfam" id="TIGR00456">
    <property type="entry name" value="argS"/>
    <property type="match status" value="1"/>
</dbReference>
<evidence type="ECO:0000256" key="6">
    <source>
        <dbReference type="ARBA" id="ARBA00022917"/>
    </source>
</evidence>
<dbReference type="InterPro" id="IPR008909">
    <property type="entry name" value="DALR_anticod-bd"/>
</dbReference>
<dbReference type="RefSeq" id="WP_309805526.1">
    <property type="nucleotide sequence ID" value="NZ_JAVDRD010000006.1"/>
</dbReference>
<dbReference type="InterPro" id="IPR014729">
    <property type="entry name" value="Rossmann-like_a/b/a_fold"/>
</dbReference>
<proteinExistence type="inferred from homology"/>
<dbReference type="Gene3D" id="3.40.50.620">
    <property type="entry name" value="HUPs"/>
    <property type="match status" value="1"/>
</dbReference>
<dbReference type="Pfam" id="PF00133">
    <property type="entry name" value="tRNA-synt_1"/>
    <property type="match status" value="1"/>
</dbReference>
<protein>
    <recommendedName>
        <fullName evidence="9">Arginine--tRNA ligase</fullName>
        <ecNumber evidence="9">6.1.1.19</ecNumber>
    </recommendedName>
    <alternativeName>
        <fullName evidence="9">Arginyl-tRNA synthetase</fullName>
        <shortName evidence="9">ArgRS</shortName>
    </alternativeName>
</protein>
<comment type="catalytic activity">
    <reaction evidence="8 9">
        <text>tRNA(Arg) + L-arginine + ATP = L-arginyl-tRNA(Arg) + AMP + diphosphate</text>
        <dbReference type="Rhea" id="RHEA:20301"/>
        <dbReference type="Rhea" id="RHEA-COMP:9658"/>
        <dbReference type="Rhea" id="RHEA-COMP:9673"/>
        <dbReference type="ChEBI" id="CHEBI:30616"/>
        <dbReference type="ChEBI" id="CHEBI:32682"/>
        <dbReference type="ChEBI" id="CHEBI:33019"/>
        <dbReference type="ChEBI" id="CHEBI:78442"/>
        <dbReference type="ChEBI" id="CHEBI:78513"/>
        <dbReference type="ChEBI" id="CHEBI:456215"/>
        <dbReference type="EC" id="6.1.1.19"/>
    </reaction>
</comment>
<evidence type="ECO:0000259" key="11">
    <source>
        <dbReference type="SMART" id="SM00836"/>
    </source>
</evidence>
<evidence type="ECO:0000256" key="1">
    <source>
        <dbReference type="ARBA" id="ARBA00005594"/>
    </source>
</evidence>
<keyword evidence="7 9" id="KW-0030">Aminoacyl-tRNA synthetase</keyword>
<dbReference type="InterPro" id="IPR001412">
    <property type="entry name" value="aa-tRNA-synth_I_CS"/>
</dbReference>
<evidence type="ECO:0000259" key="12">
    <source>
        <dbReference type="SMART" id="SM01016"/>
    </source>
</evidence>
<evidence type="ECO:0000256" key="10">
    <source>
        <dbReference type="RuleBase" id="RU363035"/>
    </source>
</evidence>
<keyword evidence="4 9" id="KW-0547">Nucleotide-binding</keyword>
<dbReference type="PANTHER" id="PTHR11956">
    <property type="entry name" value="ARGINYL-TRNA SYNTHETASE"/>
    <property type="match status" value="1"/>
</dbReference>
<evidence type="ECO:0000256" key="4">
    <source>
        <dbReference type="ARBA" id="ARBA00022741"/>
    </source>
</evidence>
<dbReference type="EMBL" id="JAVDRD010000006">
    <property type="protein sequence ID" value="MDR6511743.1"/>
    <property type="molecule type" value="Genomic_DNA"/>
</dbReference>
<evidence type="ECO:0000256" key="8">
    <source>
        <dbReference type="ARBA" id="ARBA00049339"/>
    </source>
</evidence>
<dbReference type="InterPro" id="IPR036695">
    <property type="entry name" value="Arg-tRNA-synth_N_sf"/>
</dbReference>
<dbReference type="InterPro" id="IPR035684">
    <property type="entry name" value="ArgRS_core"/>
</dbReference>
<feature type="short sequence motif" description="'HIGH' region" evidence="9">
    <location>
        <begin position="140"/>
        <end position="150"/>
    </location>
</feature>
<keyword evidence="14" id="KW-1185">Reference proteome</keyword>
<evidence type="ECO:0000256" key="7">
    <source>
        <dbReference type="ARBA" id="ARBA00023146"/>
    </source>
</evidence>
<reference evidence="13 14" key="1">
    <citation type="submission" date="2023-07" db="EMBL/GenBank/DDBJ databases">
        <title>Sorghum-associated microbial communities from plants grown in Nebraska, USA.</title>
        <authorList>
            <person name="Schachtman D."/>
        </authorList>
    </citation>
    <scope>NUCLEOTIDE SEQUENCE [LARGE SCALE GENOMIC DNA]</scope>
    <source>
        <strain evidence="13 14">DS1027</strain>
    </source>
</reference>
<dbReference type="Pfam" id="PF05746">
    <property type="entry name" value="DALR_1"/>
    <property type="match status" value="1"/>
</dbReference>
<dbReference type="SMART" id="SM00836">
    <property type="entry name" value="DALR_1"/>
    <property type="match status" value="1"/>
</dbReference>
<dbReference type="Proteomes" id="UP001184150">
    <property type="component" value="Unassembled WGS sequence"/>
</dbReference>
<dbReference type="HAMAP" id="MF_00123">
    <property type="entry name" value="Arg_tRNA_synth"/>
    <property type="match status" value="1"/>
</dbReference>
<evidence type="ECO:0000313" key="13">
    <source>
        <dbReference type="EMBL" id="MDR6511743.1"/>
    </source>
</evidence>
<accession>A0ABU1MN19</accession>
<dbReference type="PRINTS" id="PR01038">
    <property type="entry name" value="TRNASYNTHARG"/>
</dbReference>
<gene>
    <name evidence="9" type="primary">argS</name>
    <name evidence="13" type="ORF">J2792_002619</name>
</gene>
<dbReference type="InterPro" id="IPR001278">
    <property type="entry name" value="Arg-tRNA-ligase"/>
</dbReference>
<dbReference type="Gene3D" id="3.30.1360.70">
    <property type="entry name" value="Arginyl tRNA synthetase N-terminal domain"/>
    <property type="match status" value="1"/>
</dbReference>
<evidence type="ECO:0000256" key="3">
    <source>
        <dbReference type="ARBA" id="ARBA00022598"/>
    </source>
</evidence>
<comment type="similarity">
    <text evidence="1 9 10">Belongs to the class-I aminoacyl-tRNA synthetase family.</text>
</comment>
<dbReference type="PROSITE" id="PS00178">
    <property type="entry name" value="AA_TRNA_LIGASE_I"/>
    <property type="match status" value="1"/>
</dbReference>
<organism evidence="13 14">
    <name type="scientific">Novosphingobium capsulatum</name>
    <dbReference type="NCBI Taxonomy" id="13688"/>
    <lineage>
        <taxon>Bacteria</taxon>
        <taxon>Pseudomonadati</taxon>
        <taxon>Pseudomonadota</taxon>
        <taxon>Alphaproteobacteria</taxon>
        <taxon>Sphingomonadales</taxon>
        <taxon>Sphingomonadaceae</taxon>
        <taxon>Novosphingobium</taxon>
    </lineage>
</organism>
<dbReference type="SMART" id="SM01016">
    <property type="entry name" value="Arg_tRNA_synt_N"/>
    <property type="match status" value="1"/>
</dbReference>
<dbReference type="Pfam" id="PF03485">
    <property type="entry name" value="Arg_tRNA_synt_N"/>
    <property type="match status" value="1"/>
</dbReference>
<evidence type="ECO:0000256" key="9">
    <source>
        <dbReference type="HAMAP-Rule" id="MF_00123"/>
    </source>
</evidence>
<keyword evidence="5 9" id="KW-0067">ATP-binding</keyword>
<name>A0ABU1MN19_9SPHN</name>
<sequence>MTTDSPVAAQTLFAAYAGVIDAALDALVAKGALPAGLPRGAVTCEPPRDAAHGDLATNAAMVLAKPAGTNPRALAALLVEELAAHPRIVSAEIAGPGFINLRLADAAWTDELALIGQAANSYGRSTLGGGSTVNVEYVSANPTGPMHMGHCRGAVVGDALAALLEFAGHKVIKEYYVNDAGAQVDVLARSAHVRYREALGEDVGGIPEGLYPGEYLIPLGQALAAEFGDRYVAAPESEWLVLFRQKAVAAMLVMIKEDLAKLGIVHDLFSSEAELQAAGKPEAAEAWLRAHDLVYDGHLEAPKGKTPEDWEPVELPLFRSTRFGDDQDRPIKKSDGSWTYFGADLAYHFQKAETADALVDIWGADHAGTVKRIKAAVAALTGAEGASPKPFEVKLVQMVQLLRDGQPVKMSKRAGNFVTLADVVEEVGKDVVRFTMLTRKPDAQMDFDFAKVVEASKDNPVFYVQYAHARISSTLRKGAELGWAPSAAHLALLGQEELAVVKQAAQFPRMVEGAAVAREPHRIAFFLYDLAAAFHAYWNVGNDKPEKRFIVAQDQALTEARLFLAAQIGQVLKNGLAILGVEAAQEL</sequence>
<dbReference type="GO" id="GO:0004814">
    <property type="term" value="F:arginine-tRNA ligase activity"/>
    <property type="evidence" value="ECO:0007669"/>
    <property type="project" value="UniProtKB-EC"/>
</dbReference>
<dbReference type="Gene3D" id="1.10.730.10">
    <property type="entry name" value="Isoleucyl-tRNA Synthetase, Domain 1"/>
    <property type="match status" value="1"/>
</dbReference>
<evidence type="ECO:0000313" key="14">
    <source>
        <dbReference type="Proteomes" id="UP001184150"/>
    </source>
</evidence>
<keyword evidence="2 9" id="KW-0963">Cytoplasm</keyword>
<dbReference type="InterPro" id="IPR002300">
    <property type="entry name" value="aa-tRNA-synth_Ia"/>
</dbReference>
<dbReference type="SUPFAM" id="SSF47323">
    <property type="entry name" value="Anticodon-binding domain of a subclass of class I aminoacyl-tRNA synthetases"/>
    <property type="match status" value="1"/>
</dbReference>
<dbReference type="SUPFAM" id="SSF52374">
    <property type="entry name" value="Nucleotidylyl transferase"/>
    <property type="match status" value="1"/>
</dbReference>
<evidence type="ECO:0000256" key="2">
    <source>
        <dbReference type="ARBA" id="ARBA00022490"/>
    </source>
</evidence>
<dbReference type="PANTHER" id="PTHR11956:SF5">
    <property type="entry name" value="ARGININE--TRNA LIGASE, CYTOPLASMIC"/>
    <property type="match status" value="1"/>
</dbReference>
<dbReference type="InterPro" id="IPR009080">
    <property type="entry name" value="tRNAsynth_Ia_anticodon-bd"/>
</dbReference>
<dbReference type="InterPro" id="IPR005148">
    <property type="entry name" value="Arg-tRNA-synth_N"/>
</dbReference>
<keyword evidence="3 9" id="KW-0436">Ligase</keyword>
<feature type="domain" description="Arginyl tRNA synthetase N-terminal" evidence="12">
    <location>
        <begin position="14"/>
        <end position="103"/>
    </location>
</feature>
<comment type="caution">
    <text evidence="13">The sequence shown here is derived from an EMBL/GenBank/DDBJ whole genome shotgun (WGS) entry which is preliminary data.</text>
</comment>
<dbReference type="SUPFAM" id="SSF55190">
    <property type="entry name" value="Arginyl-tRNA synthetase (ArgRS), N-terminal 'additional' domain"/>
    <property type="match status" value="1"/>
</dbReference>
<comment type="subcellular location">
    <subcellularLocation>
        <location evidence="9">Cytoplasm</location>
    </subcellularLocation>
</comment>
<keyword evidence="6 9" id="KW-0648">Protein biosynthesis</keyword>
<comment type="subunit">
    <text evidence="9">Monomer.</text>
</comment>
<dbReference type="CDD" id="cd00671">
    <property type="entry name" value="ArgRS_core"/>
    <property type="match status" value="1"/>
</dbReference>
<feature type="domain" description="DALR anticodon binding" evidence="11">
    <location>
        <begin position="464"/>
        <end position="587"/>
    </location>
</feature>
<evidence type="ECO:0000256" key="5">
    <source>
        <dbReference type="ARBA" id="ARBA00022840"/>
    </source>
</evidence>
<dbReference type="EC" id="6.1.1.19" evidence="9"/>